<dbReference type="InterPro" id="IPR038071">
    <property type="entry name" value="UROD/MetE-like_sf"/>
</dbReference>
<evidence type="ECO:0000256" key="2">
    <source>
        <dbReference type="ARBA" id="ARBA00022603"/>
    </source>
</evidence>
<dbReference type="GO" id="GO:0008168">
    <property type="term" value="F:methyltransferase activity"/>
    <property type="evidence" value="ECO:0007669"/>
    <property type="project" value="UniProtKB-KW"/>
</dbReference>
<keyword evidence="4" id="KW-0479">Metal-binding</keyword>
<dbReference type="Pfam" id="PF01208">
    <property type="entry name" value="URO-D"/>
    <property type="match status" value="1"/>
</dbReference>
<dbReference type="AlphaFoldDB" id="A0A8J8PDL1"/>
<evidence type="ECO:0000256" key="4">
    <source>
        <dbReference type="ARBA" id="ARBA00022723"/>
    </source>
</evidence>
<dbReference type="InterPro" id="IPR000257">
    <property type="entry name" value="Uroporphyrinogen_deCOase"/>
</dbReference>
<keyword evidence="2" id="KW-0489">Methyltransferase</keyword>
<dbReference type="GO" id="GO:0015948">
    <property type="term" value="P:methanogenesis"/>
    <property type="evidence" value="ECO:0007669"/>
    <property type="project" value="UniProtKB-KW"/>
</dbReference>
<dbReference type="SUPFAM" id="SSF51726">
    <property type="entry name" value="UROD/MetE-like"/>
    <property type="match status" value="1"/>
</dbReference>
<keyword evidence="5" id="KW-0862">Zinc</keyword>
<dbReference type="PANTHER" id="PTHR47099">
    <property type="entry name" value="METHYLCOBAMIDE:COM METHYLTRANSFERASE MTBA"/>
    <property type="match status" value="1"/>
</dbReference>
<proteinExistence type="predicted"/>
<name>A0A8J8PDL1_9ARCH</name>
<dbReference type="GO" id="GO:0004853">
    <property type="term" value="F:uroporphyrinogen decarboxylase activity"/>
    <property type="evidence" value="ECO:0007669"/>
    <property type="project" value="InterPro"/>
</dbReference>
<organism evidence="8 9">
    <name type="scientific">Candidatus Methanomassiliicoccus intestinalis</name>
    <dbReference type="NCBI Taxonomy" id="1406512"/>
    <lineage>
        <taxon>Archaea</taxon>
        <taxon>Methanobacteriati</taxon>
        <taxon>Thermoplasmatota</taxon>
        <taxon>Thermoplasmata</taxon>
        <taxon>Methanomassiliicoccales</taxon>
        <taxon>Methanomassiliicoccaceae</taxon>
        <taxon>Methanomassiliicoccus</taxon>
    </lineage>
</organism>
<dbReference type="Proteomes" id="UP000752814">
    <property type="component" value="Unassembled WGS sequence"/>
</dbReference>
<dbReference type="PANTHER" id="PTHR47099:SF1">
    <property type="entry name" value="METHYLCOBAMIDE:COM METHYLTRANSFERASE MTBA"/>
    <property type="match status" value="1"/>
</dbReference>
<feature type="domain" description="Uroporphyrinogen decarboxylase (URO-D)" evidence="7">
    <location>
        <begin position="2"/>
        <end position="331"/>
    </location>
</feature>
<dbReference type="GO" id="GO:0006779">
    <property type="term" value="P:porphyrin-containing compound biosynthetic process"/>
    <property type="evidence" value="ECO:0007669"/>
    <property type="project" value="InterPro"/>
</dbReference>
<evidence type="ECO:0000259" key="7">
    <source>
        <dbReference type="Pfam" id="PF01208"/>
    </source>
</evidence>
<evidence type="ECO:0000313" key="8">
    <source>
        <dbReference type="EMBL" id="TQS83000.1"/>
    </source>
</evidence>
<protein>
    <recommendedName>
        <fullName evidence="7">Uroporphyrinogen decarboxylase (URO-D) domain-containing protein</fullName>
    </recommendedName>
</protein>
<dbReference type="GeneID" id="41323949"/>
<dbReference type="OMA" id="IHICGRL"/>
<keyword evidence="3" id="KW-0808">Transferase</keyword>
<accession>A0A8J8PDL1</accession>
<comment type="caution">
    <text evidence="8">The sequence shown here is derived from an EMBL/GenBank/DDBJ whole genome shotgun (WGS) entry which is preliminary data.</text>
</comment>
<keyword evidence="6" id="KW-0484">Methanogenesis</keyword>
<evidence type="ECO:0000313" key="9">
    <source>
        <dbReference type="Proteomes" id="UP000752814"/>
    </source>
</evidence>
<sequence length="332" mass="35258">MTPKERFLGALARKEMDRPAVGCVTQSVTVDQMDWAGVEWPAAHTDAQMMAKLGIAGAKVFGFENARVPFCLTVEAEAFGATVDLGNRVKTPMLKAHPYSSEDEPVIPEGFLGKGRIATAIEAVKILKAEYGDEYPIVAGTTGPLTIAGHLVGTEDLLLMMITEPDTVHKFIKVTAEMEKQYISALVAAGVDVINMSDPSASTDMLSTEMFDEFALPYTKHAFEGSGDAKKILHICGNTTALLDHMINTGVDALSIEEKVDSAEAVNIVNGRVALVGNLGSVKPLYMGTPEECAADAARIRDAGFNIIAPGCGLAAETPKANIEAFVKAIKG</sequence>
<dbReference type="GO" id="GO:0046872">
    <property type="term" value="F:metal ion binding"/>
    <property type="evidence" value="ECO:0007669"/>
    <property type="project" value="UniProtKB-KW"/>
</dbReference>
<dbReference type="NCBIfam" id="NF004889">
    <property type="entry name" value="PRK06252.1"/>
    <property type="match status" value="1"/>
</dbReference>
<dbReference type="GO" id="GO:0006730">
    <property type="term" value="P:one-carbon metabolic process"/>
    <property type="evidence" value="ECO:0007669"/>
    <property type="project" value="InterPro"/>
</dbReference>
<evidence type="ECO:0000256" key="6">
    <source>
        <dbReference type="ARBA" id="ARBA00022994"/>
    </source>
</evidence>
<evidence type="ECO:0000256" key="5">
    <source>
        <dbReference type="ARBA" id="ARBA00022833"/>
    </source>
</evidence>
<dbReference type="GO" id="GO:0032259">
    <property type="term" value="P:methylation"/>
    <property type="evidence" value="ECO:0007669"/>
    <property type="project" value="UniProtKB-KW"/>
</dbReference>
<comment type="cofactor">
    <cofactor evidence="1">
        <name>Zn(2+)</name>
        <dbReference type="ChEBI" id="CHEBI:29105"/>
    </cofactor>
</comment>
<dbReference type="NCBIfam" id="TIGR01463">
    <property type="entry name" value="mtaA_cmuA"/>
    <property type="match status" value="1"/>
</dbReference>
<gene>
    <name evidence="8" type="ORF">A3207_03405</name>
</gene>
<dbReference type="EMBL" id="LVVT01000014">
    <property type="protein sequence ID" value="TQS83000.1"/>
    <property type="molecule type" value="Genomic_DNA"/>
</dbReference>
<dbReference type="Gene3D" id="3.20.20.210">
    <property type="match status" value="1"/>
</dbReference>
<evidence type="ECO:0000256" key="1">
    <source>
        <dbReference type="ARBA" id="ARBA00001947"/>
    </source>
</evidence>
<dbReference type="InterPro" id="IPR052024">
    <property type="entry name" value="Methanogen_methyltrans"/>
</dbReference>
<reference evidence="8" key="1">
    <citation type="submission" date="2016-03" db="EMBL/GenBank/DDBJ databases">
        <authorList>
            <person name="Borrel G."/>
            <person name="Mccann A."/>
            <person name="O'Toole P.W."/>
        </authorList>
    </citation>
    <scope>NUCLEOTIDE SEQUENCE</scope>
    <source>
        <strain evidence="8">183</strain>
    </source>
</reference>
<evidence type="ECO:0000256" key="3">
    <source>
        <dbReference type="ARBA" id="ARBA00022679"/>
    </source>
</evidence>
<dbReference type="InterPro" id="IPR006360">
    <property type="entry name" value="Mtase_MtaA_CmuA"/>
</dbReference>
<dbReference type="RefSeq" id="WP_020449408.1">
    <property type="nucleotide sequence ID" value="NZ_CAYAXV010000005.1"/>
</dbReference>